<feature type="region of interest" description="Disordered" evidence="1">
    <location>
        <begin position="1"/>
        <end position="58"/>
    </location>
</feature>
<protein>
    <recommendedName>
        <fullName evidence="5">Transmembrane protein</fullName>
    </recommendedName>
</protein>
<reference evidence="3 4" key="1">
    <citation type="journal article" date="2010" name="Nature">
        <title>The Ectocarpus genome and the independent evolution of multicellularity in brown algae.</title>
        <authorList>
            <person name="Cock J.M."/>
            <person name="Sterck L."/>
            <person name="Rouze P."/>
            <person name="Scornet D."/>
            <person name="Allen A.E."/>
            <person name="Amoutzias G."/>
            <person name="Anthouard V."/>
            <person name="Artiguenave F."/>
            <person name="Aury J.M."/>
            <person name="Badger J.H."/>
            <person name="Beszteri B."/>
            <person name="Billiau K."/>
            <person name="Bonnet E."/>
            <person name="Bothwell J.H."/>
            <person name="Bowler C."/>
            <person name="Boyen C."/>
            <person name="Brownlee C."/>
            <person name="Carrano C.J."/>
            <person name="Charrier B."/>
            <person name="Cho G.Y."/>
            <person name="Coelho S.M."/>
            <person name="Collen J."/>
            <person name="Corre E."/>
            <person name="Da Silva C."/>
            <person name="Delage L."/>
            <person name="Delaroque N."/>
            <person name="Dittami S.M."/>
            <person name="Doulbeau S."/>
            <person name="Elias M."/>
            <person name="Farnham G."/>
            <person name="Gachon C.M."/>
            <person name="Gschloessl B."/>
            <person name="Heesch S."/>
            <person name="Jabbari K."/>
            <person name="Jubin C."/>
            <person name="Kawai H."/>
            <person name="Kimura K."/>
            <person name="Kloareg B."/>
            <person name="Kupper F.C."/>
            <person name="Lang D."/>
            <person name="Le Bail A."/>
            <person name="Leblanc C."/>
            <person name="Lerouge P."/>
            <person name="Lohr M."/>
            <person name="Lopez P.J."/>
            <person name="Martens C."/>
            <person name="Maumus F."/>
            <person name="Michel G."/>
            <person name="Miranda-Saavedra D."/>
            <person name="Morales J."/>
            <person name="Moreau H."/>
            <person name="Motomura T."/>
            <person name="Nagasato C."/>
            <person name="Napoli C.A."/>
            <person name="Nelson D.R."/>
            <person name="Nyvall-Collen P."/>
            <person name="Peters A.F."/>
            <person name="Pommier C."/>
            <person name="Potin P."/>
            <person name="Poulain J."/>
            <person name="Quesneville H."/>
            <person name="Read B."/>
            <person name="Rensing S.A."/>
            <person name="Ritter A."/>
            <person name="Rousvoal S."/>
            <person name="Samanta M."/>
            <person name="Samson G."/>
            <person name="Schroeder D.C."/>
            <person name="Segurens B."/>
            <person name="Strittmatter M."/>
            <person name="Tonon T."/>
            <person name="Tregear J.W."/>
            <person name="Valentin K."/>
            <person name="von Dassow P."/>
            <person name="Yamagishi T."/>
            <person name="Van de Peer Y."/>
            <person name="Wincker P."/>
        </authorList>
    </citation>
    <scope>NUCLEOTIDE SEQUENCE [LARGE SCALE GENOMIC DNA]</scope>
    <source>
        <strain evidence="4">Ec32 / CCAP1310/4</strain>
    </source>
</reference>
<feature type="compositionally biased region" description="Basic and acidic residues" evidence="1">
    <location>
        <begin position="903"/>
        <end position="912"/>
    </location>
</feature>
<feature type="compositionally biased region" description="Gly residues" evidence="1">
    <location>
        <begin position="729"/>
        <end position="738"/>
    </location>
</feature>
<feature type="compositionally biased region" description="Polar residues" evidence="1">
    <location>
        <begin position="400"/>
        <end position="410"/>
    </location>
</feature>
<feature type="transmembrane region" description="Helical" evidence="2">
    <location>
        <begin position="1069"/>
        <end position="1088"/>
    </location>
</feature>
<feature type="compositionally biased region" description="Low complexity" evidence="1">
    <location>
        <begin position="471"/>
        <end position="489"/>
    </location>
</feature>
<feature type="transmembrane region" description="Helical" evidence="2">
    <location>
        <begin position="853"/>
        <end position="878"/>
    </location>
</feature>
<feature type="compositionally biased region" description="Low complexity" evidence="1">
    <location>
        <begin position="512"/>
        <end position="524"/>
    </location>
</feature>
<feature type="compositionally biased region" description="Basic and acidic residues" evidence="1">
    <location>
        <begin position="982"/>
        <end position="992"/>
    </location>
</feature>
<dbReference type="EMBL" id="FN649760">
    <property type="protein sequence ID" value="CBN79737.1"/>
    <property type="molecule type" value="Genomic_DNA"/>
</dbReference>
<feature type="region of interest" description="Disordered" evidence="1">
    <location>
        <begin position="951"/>
        <end position="1013"/>
    </location>
</feature>
<keyword evidence="4" id="KW-1185">Reference proteome</keyword>
<feature type="region of interest" description="Disordered" evidence="1">
    <location>
        <begin position="343"/>
        <end position="524"/>
    </location>
</feature>
<proteinExistence type="predicted"/>
<feature type="compositionally biased region" description="Low complexity" evidence="1">
    <location>
        <begin position="672"/>
        <end position="699"/>
    </location>
</feature>
<evidence type="ECO:0000256" key="2">
    <source>
        <dbReference type="SAM" id="Phobius"/>
    </source>
</evidence>
<dbReference type="InParanoid" id="D8LN93"/>
<accession>D8LN93</accession>
<feature type="compositionally biased region" description="Pro residues" evidence="1">
    <location>
        <begin position="353"/>
        <end position="364"/>
    </location>
</feature>
<evidence type="ECO:0008006" key="5">
    <source>
        <dbReference type="Google" id="ProtNLM"/>
    </source>
</evidence>
<feature type="region of interest" description="Disordered" evidence="1">
    <location>
        <begin position="903"/>
        <end position="934"/>
    </location>
</feature>
<dbReference type="Proteomes" id="UP000002630">
    <property type="component" value="Unassembled WGS sequence"/>
</dbReference>
<feature type="transmembrane region" description="Helical" evidence="2">
    <location>
        <begin position="1033"/>
        <end position="1049"/>
    </location>
</feature>
<organism evidence="3 4">
    <name type="scientific">Ectocarpus siliculosus</name>
    <name type="common">Brown alga</name>
    <name type="synonym">Conferva siliculosa</name>
    <dbReference type="NCBI Taxonomy" id="2880"/>
    <lineage>
        <taxon>Eukaryota</taxon>
        <taxon>Sar</taxon>
        <taxon>Stramenopiles</taxon>
        <taxon>Ochrophyta</taxon>
        <taxon>PX clade</taxon>
        <taxon>Phaeophyceae</taxon>
        <taxon>Ectocarpales</taxon>
        <taxon>Ectocarpaceae</taxon>
        <taxon>Ectocarpus</taxon>
    </lineage>
</organism>
<name>D8LN93_ECTSI</name>
<feature type="transmembrane region" description="Helical" evidence="2">
    <location>
        <begin position="1277"/>
        <end position="1299"/>
    </location>
</feature>
<feature type="region of interest" description="Disordered" evidence="1">
    <location>
        <begin position="1360"/>
        <end position="1403"/>
    </location>
</feature>
<feature type="region of interest" description="Disordered" evidence="1">
    <location>
        <begin position="813"/>
        <end position="832"/>
    </location>
</feature>
<feature type="region of interest" description="Disordered" evidence="1">
    <location>
        <begin position="726"/>
        <end position="752"/>
    </location>
</feature>
<feature type="compositionally biased region" description="Basic residues" evidence="1">
    <location>
        <begin position="1392"/>
        <end position="1403"/>
    </location>
</feature>
<feature type="transmembrane region" description="Helical" evidence="2">
    <location>
        <begin position="1236"/>
        <end position="1257"/>
    </location>
</feature>
<feature type="region of interest" description="Disordered" evidence="1">
    <location>
        <begin position="632"/>
        <end position="699"/>
    </location>
</feature>
<keyword evidence="2" id="KW-1133">Transmembrane helix</keyword>
<feature type="transmembrane region" description="Helical" evidence="2">
    <location>
        <begin position="1211"/>
        <end position="1229"/>
    </location>
</feature>
<sequence length="1403" mass="141904">MGRPAELHPTDVAGPTSSPVVPAPSGDGVPTQPVVFSPVQDPITVPRPTAGGLPNPTESPMCAWASSAPLALAVQPSPAPVASTPLSSVAPTATTPRAAGADLVTGAPSPLPASVPPTAVSPAYIAVPGAPSPPPASAPPTVVGTSLSSVAPIATTSPAAVADPRAGAPSPFPASVPPTSVSLADIAVPGAPSPPPASAPPTVVGTPLSSVAPVATTSPAAVADPRAGAPSPFPASVPPTAVSPAYIAVPGAPSPPPASTPPTVVGTSLSSVAPIATTSPAAVADPRAGAPSPFPASVPPTAVSLADIAVPGAPSPPPASAPPTVVGTSLSSVAPIATTSPAAVADPRAGAPSPFPASVPPTAPPAATAVPRAPSPLPASAPPTVDGGPSTTPLDHPTLQPVTHDQSPTVPTAPPLCSGQPSEPSIGVVARTSLPTEAPAPPGQASPAQPVVSPPTRGHVAGTKPPKPPDGASTPPSTVSPTGPAVSPTEAAPVRETPTLEPVAGPVEGEKPSATPSPTLAPPVALAPLATPTAYATAAPPGGAPVAEAPVAAPFDPPQPVASPVVMPVEQPEAEVAPAPVAARVEQPVEVVPPVASATDMPVEQPAAELEVAPAPVAAPVEQPVEVTPPVASPVAKPVEQPVAARSVPEPPTPDVPAPTVEEPAAEEDKAPPVSAPAAGPAPVSPTVPAASPEEPEVAMPGTAAAGAVSALAIGAAVIAAAATAANSSGGGGGGADPGAGNAATSNANQPSARAPSAILGAVAVTQLQFLATLSLVDDTGGEDSSLPGFADSFRWANLWPPASFAEEFIDTSDEGQQRRLQEEADGGGGGGCSWDGSLGGLGSLVFIGNQGLVFGALVLIFLLHVSLVSGVEAYWLAKKRAKEEAARARRLGVSIGEYFSDTHVDGREHEQAPVPEPDARPSGGTTDISVASSFRRRRLRRDPSLLNAAATGSQRRLEKLPALDAPHRSRKVRDGSWVAEDGEKKEARSDDNLSGTDCSDYDEEGGGGLGTLTRAESRLSPVAECREHSRSAWLHFPHVELVFLFFAYEGAVASQVSALREAGCPPVMIAAGLALVFYPILMFVAVLRTFFVRVRPNTLIVFTPKEADDDTGDAGDAEEGQRARSASFLSKVRAGWEEDHSLFAWANKGTWETAETDNEGTRREGQWFRIGFEPLFVDFTKSGAWFVAFTLVEWAALGCIGALIDESVLQLSLFCALHTLSFLLLVVFRPFANSVINAMGAGLVGIDAVCMALLAVSASRWEGTAAAGKVDSVVMLLQLFALCALIIPIYIDTSLILIGAIRSRLQKSTTTTPQHVRTEAEKEEDLFVRHFIRRSWPRTWCTMLGKNIFACASDTREGIRPPGTSMAEDRLATSTARAARTGPFPMPSALRLRRRSKSSPVG</sequence>
<feature type="compositionally biased region" description="Low complexity" evidence="1">
    <location>
        <begin position="1373"/>
        <end position="1382"/>
    </location>
</feature>
<keyword evidence="2" id="KW-0472">Membrane</keyword>
<feature type="compositionally biased region" description="Basic and acidic residues" evidence="1">
    <location>
        <begin position="956"/>
        <end position="968"/>
    </location>
</feature>
<keyword evidence="2" id="KW-0812">Transmembrane</keyword>
<dbReference type="OrthoDB" id="10468921at2759"/>
<evidence type="ECO:0000313" key="4">
    <source>
        <dbReference type="Proteomes" id="UP000002630"/>
    </source>
</evidence>
<evidence type="ECO:0000256" key="1">
    <source>
        <dbReference type="SAM" id="MobiDB-lite"/>
    </source>
</evidence>
<feature type="transmembrane region" description="Helical" evidence="2">
    <location>
        <begin position="1185"/>
        <end position="1205"/>
    </location>
</feature>
<gene>
    <name evidence="3" type="ORF">Esi_0430_0011</name>
</gene>
<evidence type="ECO:0000313" key="3">
    <source>
        <dbReference type="EMBL" id="CBN79737.1"/>
    </source>
</evidence>
<feature type="compositionally biased region" description="Polar residues" evidence="1">
    <location>
        <begin position="924"/>
        <end position="933"/>
    </location>
</feature>